<accession>A0ABV6RQX6</accession>
<keyword evidence="1" id="KW-0472">Membrane</keyword>
<comment type="caution">
    <text evidence="2">The sequence shown here is derived from an EMBL/GenBank/DDBJ whole genome shotgun (WGS) entry which is preliminary data.</text>
</comment>
<feature type="transmembrane region" description="Helical" evidence="1">
    <location>
        <begin position="41"/>
        <end position="61"/>
    </location>
</feature>
<proteinExistence type="predicted"/>
<evidence type="ECO:0000313" key="2">
    <source>
        <dbReference type="EMBL" id="MFC0679382.1"/>
    </source>
</evidence>
<gene>
    <name evidence="2" type="ORF">ACFFGH_16220</name>
</gene>
<organism evidence="2 3">
    <name type="scientific">Lysobacter korlensis</name>
    <dbReference type="NCBI Taxonomy" id="553636"/>
    <lineage>
        <taxon>Bacteria</taxon>
        <taxon>Pseudomonadati</taxon>
        <taxon>Pseudomonadota</taxon>
        <taxon>Gammaproteobacteria</taxon>
        <taxon>Lysobacterales</taxon>
        <taxon>Lysobacteraceae</taxon>
        <taxon>Lysobacter</taxon>
    </lineage>
</organism>
<reference evidence="2 3" key="1">
    <citation type="submission" date="2024-09" db="EMBL/GenBank/DDBJ databases">
        <authorList>
            <person name="Sun Q."/>
            <person name="Mori K."/>
        </authorList>
    </citation>
    <scope>NUCLEOTIDE SEQUENCE [LARGE SCALE GENOMIC DNA]</scope>
    <source>
        <strain evidence="2 3">KCTC 23076</strain>
    </source>
</reference>
<evidence type="ECO:0000256" key="1">
    <source>
        <dbReference type="SAM" id="Phobius"/>
    </source>
</evidence>
<protein>
    <submittedName>
        <fullName evidence="2">Uncharacterized protein</fullName>
    </submittedName>
</protein>
<dbReference type="RefSeq" id="WP_386670089.1">
    <property type="nucleotide sequence ID" value="NZ_JBHLTG010000003.1"/>
</dbReference>
<dbReference type="Proteomes" id="UP001589896">
    <property type="component" value="Unassembled WGS sequence"/>
</dbReference>
<sequence>MPKRGRIAQSTRLRSTLTPRRRTRKYSLVSGPDPTTTSPNLTMYVLAAIAVFLGVCAFLAWRRRRPCTYANVAWEIDRVSPEAIAELKYAADDGVAVCQVRYVGQQGFHTVATGEPARAAYQRHLARCGSSLAQAASHYVSAAMCARGGNAELASVVQPWPAAAAAGAAPAVVQPTSATLSQERPVVQK</sequence>
<keyword evidence="1" id="KW-1133">Transmembrane helix</keyword>
<name>A0ABV6RQX6_9GAMM</name>
<evidence type="ECO:0000313" key="3">
    <source>
        <dbReference type="Proteomes" id="UP001589896"/>
    </source>
</evidence>
<keyword evidence="1" id="KW-0812">Transmembrane</keyword>
<dbReference type="EMBL" id="JBHLTG010000003">
    <property type="protein sequence ID" value="MFC0679382.1"/>
    <property type="molecule type" value="Genomic_DNA"/>
</dbReference>
<keyword evidence="3" id="KW-1185">Reference proteome</keyword>